<sequence length="410" mass="45081">MSAQVQSSYWRPRIFPYNGDISDAEIDRAQAIDPTGSTNWEKVEEIGRDGLVGHLKKIPTIGYRLTQYEYGSFEFWRKITNKSDATTTLTLNDFKTAAFDIAAYLTDDEGTFLGTLVYSELRTAGFSINIGSPDAIIERNFDFVGEQFNIWQGDNKYYIYDTYTCTSGADNDIDLSSISPAEDPDNPSDYILRVLRVRGTVTTELVRGVTYSFEPTTDTLTISAVQTGDIIKSYYTSATAPAAIFTNNDTDVAGILADSAEIYLYVAGSGNPSSSDYLYKVQSCTLDVRFEREDVKEIGSAKVVSRSVKDKTVTVTLGKLQDSTFKIEEVLRGVTSGYGRLDITQMSDEAAVIIKIFSDKSKTNFQYGFLATTMAPRDITPGAAVNETVKAGVTLEGEDLTITTTEGSLV</sequence>
<organism evidence="1">
    <name type="scientific">marine sediment metagenome</name>
    <dbReference type="NCBI Taxonomy" id="412755"/>
    <lineage>
        <taxon>unclassified sequences</taxon>
        <taxon>metagenomes</taxon>
        <taxon>ecological metagenomes</taxon>
    </lineage>
</organism>
<reference evidence="1" key="1">
    <citation type="journal article" date="2015" name="Nature">
        <title>Complex archaea that bridge the gap between prokaryotes and eukaryotes.</title>
        <authorList>
            <person name="Spang A."/>
            <person name="Saw J.H."/>
            <person name="Jorgensen S.L."/>
            <person name="Zaremba-Niedzwiedzka K."/>
            <person name="Martijn J."/>
            <person name="Lind A.E."/>
            <person name="van Eijk R."/>
            <person name="Schleper C."/>
            <person name="Guy L."/>
            <person name="Ettema T.J."/>
        </authorList>
    </citation>
    <scope>NUCLEOTIDE SEQUENCE</scope>
</reference>
<proteinExistence type="predicted"/>
<evidence type="ECO:0000313" key="1">
    <source>
        <dbReference type="EMBL" id="KKM13179.1"/>
    </source>
</evidence>
<dbReference type="AlphaFoldDB" id="A0A0F9I0P9"/>
<accession>A0A0F9I0P9</accession>
<dbReference type="EMBL" id="LAZR01015437">
    <property type="protein sequence ID" value="KKM13179.1"/>
    <property type="molecule type" value="Genomic_DNA"/>
</dbReference>
<protein>
    <submittedName>
        <fullName evidence="1">Uncharacterized protein</fullName>
    </submittedName>
</protein>
<gene>
    <name evidence="1" type="ORF">LCGC14_1718920</name>
</gene>
<comment type="caution">
    <text evidence="1">The sequence shown here is derived from an EMBL/GenBank/DDBJ whole genome shotgun (WGS) entry which is preliminary data.</text>
</comment>
<name>A0A0F9I0P9_9ZZZZ</name>